<accession>H1KWU9</accession>
<evidence type="ECO:0000256" key="1">
    <source>
        <dbReference type="ARBA" id="ARBA00004651"/>
    </source>
</evidence>
<keyword evidence="5 6" id="KW-0472">Membrane</keyword>
<evidence type="ECO:0000259" key="7">
    <source>
        <dbReference type="Pfam" id="PF13396"/>
    </source>
</evidence>
<organism evidence="8 9">
    <name type="scientific">Methanotorris formicicus Mc-S-70</name>
    <dbReference type="NCBI Taxonomy" id="647171"/>
    <lineage>
        <taxon>Archaea</taxon>
        <taxon>Methanobacteriati</taxon>
        <taxon>Methanobacteriota</taxon>
        <taxon>Methanomada group</taxon>
        <taxon>Methanococci</taxon>
        <taxon>Methanococcales</taxon>
        <taxon>Methanocaldococcaceae</taxon>
        <taxon>Methanotorris</taxon>
    </lineage>
</organism>
<dbReference type="Proteomes" id="UP000003706">
    <property type="component" value="Unassembled WGS sequence"/>
</dbReference>
<keyword evidence="3 6" id="KW-0812">Transmembrane</keyword>
<keyword evidence="9" id="KW-1185">Reference proteome</keyword>
<name>H1KWU9_9EURY</name>
<sequence length="79" mass="9661">MWFSTMHPMGNFGIMEFPFFNFMVFGFMWWVIKIIVFIWVVLDILKRDDLETLEKILWLLVVWFLGIVGAIIYYFLSKR</sequence>
<evidence type="ECO:0000313" key="9">
    <source>
        <dbReference type="Proteomes" id="UP000003706"/>
    </source>
</evidence>
<dbReference type="OrthoDB" id="100026at2157"/>
<comment type="subcellular location">
    <subcellularLocation>
        <location evidence="1">Cell membrane</location>
        <topology evidence="1">Multi-pass membrane protein</topology>
    </subcellularLocation>
</comment>
<feature type="transmembrane region" description="Helical" evidence="6">
    <location>
        <begin position="20"/>
        <end position="45"/>
    </location>
</feature>
<feature type="transmembrane region" description="Helical" evidence="6">
    <location>
        <begin position="57"/>
        <end position="76"/>
    </location>
</feature>
<evidence type="ECO:0000256" key="2">
    <source>
        <dbReference type="ARBA" id="ARBA00022475"/>
    </source>
</evidence>
<comment type="caution">
    <text evidence="8">The sequence shown here is derived from an EMBL/GenBank/DDBJ whole genome shotgun (WGS) entry which is preliminary data.</text>
</comment>
<evidence type="ECO:0000256" key="3">
    <source>
        <dbReference type="ARBA" id="ARBA00022692"/>
    </source>
</evidence>
<gene>
    <name evidence="8" type="ORF">MetfoDRAFT_0272</name>
</gene>
<keyword evidence="4 6" id="KW-1133">Transmembrane helix</keyword>
<dbReference type="EMBL" id="AGJL01000004">
    <property type="protein sequence ID" value="EHP89082.1"/>
    <property type="molecule type" value="Genomic_DNA"/>
</dbReference>
<proteinExistence type="predicted"/>
<evidence type="ECO:0000313" key="8">
    <source>
        <dbReference type="EMBL" id="EHP89082.1"/>
    </source>
</evidence>
<reference evidence="8 9" key="1">
    <citation type="submission" date="2011-09" db="EMBL/GenBank/DDBJ databases">
        <title>The draft genome of Methanotorris formicicus Mc-S-70.</title>
        <authorList>
            <consortium name="US DOE Joint Genome Institute (JGI-PGF)"/>
            <person name="Lucas S."/>
            <person name="Han J."/>
            <person name="Lapidus A."/>
            <person name="Cheng J.-F."/>
            <person name="Goodwin L."/>
            <person name="Pitluck S."/>
            <person name="Peters L."/>
            <person name="Land M.L."/>
            <person name="Hauser L."/>
            <person name="Sieprawska-Lupa M."/>
            <person name="Takai K."/>
            <person name="Miyazaki J."/>
            <person name="Whitman W."/>
            <person name="Woyke T.J."/>
        </authorList>
    </citation>
    <scope>NUCLEOTIDE SEQUENCE [LARGE SCALE GENOMIC DNA]</scope>
    <source>
        <strain evidence="8 9">Mc-S-70</strain>
    </source>
</reference>
<dbReference type="Pfam" id="PF13396">
    <property type="entry name" value="PLDc_N"/>
    <property type="match status" value="1"/>
</dbReference>
<dbReference type="GO" id="GO:0005886">
    <property type="term" value="C:plasma membrane"/>
    <property type="evidence" value="ECO:0007669"/>
    <property type="project" value="UniProtKB-SubCell"/>
</dbReference>
<dbReference type="RefSeq" id="WP_007043718.1">
    <property type="nucleotide sequence ID" value="NZ_AGJL01000004.1"/>
</dbReference>
<protein>
    <recommendedName>
        <fullName evidence="7">Cardiolipin synthase N-terminal domain-containing protein</fullName>
    </recommendedName>
</protein>
<dbReference type="InterPro" id="IPR027379">
    <property type="entry name" value="CLS_N"/>
</dbReference>
<keyword evidence="2" id="KW-1003">Cell membrane</keyword>
<dbReference type="AlphaFoldDB" id="H1KWU9"/>
<feature type="domain" description="Cardiolipin synthase N-terminal" evidence="7">
    <location>
        <begin position="35"/>
        <end position="76"/>
    </location>
</feature>
<evidence type="ECO:0000256" key="6">
    <source>
        <dbReference type="SAM" id="Phobius"/>
    </source>
</evidence>
<evidence type="ECO:0000256" key="5">
    <source>
        <dbReference type="ARBA" id="ARBA00023136"/>
    </source>
</evidence>
<dbReference type="STRING" id="647171.MetfoDRAFT_0272"/>
<evidence type="ECO:0000256" key="4">
    <source>
        <dbReference type="ARBA" id="ARBA00022989"/>
    </source>
</evidence>